<evidence type="ECO:0000259" key="2">
    <source>
        <dbReference type="PROSITE" id="PS50206"/>
    </source>
</evidence>
<dbReference type="Gene3D" id="3.40.250.10">
    <property type="entry name" value="Rhodanese-like domain"/>
    <property type="match status" value="1"/>
</dbReference>
<dbReference type="InterPro" id="IPR001763">
    <property type="entry name" value="Rhodanese-like_dom"/>
</dbReference>
<dbReference type="Proteomes" id="UP000247612">
    <property type="component" value="Unassembled WGS sequence"/>
</dbReference>
<dbReference type="RefSeq" id="WP_022938393.1">
    <property type="nucleotide sequence ID" value="NZ_CABKRQ010000005.1"/>
</dbReference>
<evidence type="ECO:0000256" key="1">
    <source>
        <dbReference type="SAM" id="SignalP"/>
    </source>
</evidence>
<dbReference type="PROSITE" id="PS51257">
    <property type="entry name" value="PROKAR_LIPOPROTEIN"/>
    <property type="match status" value="1"/>
</dbReference>
<dbReference type="PROSITE" id="PS50206">
    <property type="entry name" value="RHODANESE_3"/>
    <property type="match status" value="1"/>
</dbReference>
<name>A0A318KXZ1_9FIRM</name>
<dbReference type="AlphaFoldDB" id="A0A318KXZ1"/>
<dbReference type="EMBL" id="QJKH01000003">
    <property type="protein sequence ID" value="PXX80496.1"/>
    <property type="molecule type" value="Genomic_DNA"/>
</dbReference>
<gene>
    <name evidence="3" type="ORF">DES51_10388</name>
</gene>
<keyword evidence="1" id="KW-0732">Signal</keyword>
<accession>A0A318KXZ1</accession>
<evidence type="ECO:0000313" key="3">
    <source>
        <dbReference type="EMBL" id="PXX80496.1"/>
    </source>
</evidence>
<sequence>MKKLLCILSLSLLCGCSAAPQPTNSPDAGNSQLAEAGNAEITQLPKKAKPESTLISDSELNALNIDDYLFIKDVMYVDLRDPQQLLSEGTIAGFTNIPFYGLIVDLTDNENVLFTMTKPRDENGKVLAQLGDVNSFVANYKESESNLNYLFPKDKQIVFMSTAGVEATYMMNLLIQLGYDPANLYNAGCFSNGIGDQVAYRNVEQARYYTPGHEAYTVSVSYDWGELTPID</sequence>
<feature type="domain" description="Rhodanese" evidence="2">
    <location>
        <begin position="70"/>
        <end position="205"/>
    </location>
</feature>
<evidence type="ECO:0000313" key="4">
    <source>
        <dbReference type="Proteomes" id="UP000247612"/>
    </source>
</evidence>
<protein>
    <recommendedName>
        <fullName evidence="2">Rhodanese domain-containing protein</fullName>
    </recommendedName>
</protein>
<proteinExistence type="predicted"/>
<dbReference type="SUPFAM" id="SSF52821">
    <property type="entry name" value="Rhodanese/Cell cycle control phosphatase"/>
    <property type="match status" value="1"/>
</dbReference>
<reference evidence="3 4" key="1">
    <citation type="submission" date="2018-05" db="EMBL/GenBank/DDBJ databases">
        <title>Genomic Encyclopedia of Type Strains, Phase IV (KMG-IV): sequencing the most valuable type-strain genomes for metagenomic binning, comparative biology and taxonomic classification.</title>
        <authorList>
            <person name="Goeker M."/>
        </authorList>
    </citation>
    <scope>NUCLEOTIDE SEQUENCE [LARGE SCALE GENOMIC DNA]</scope>
    <source>
        <strain evidence="3 4">JC118</strain>
    </source>
</reference>
<dbReference type="OrthoDB" id="1652655at2"/>
<feature type="chain" id="PRO_5039619278" description="Rhodanese domain-containing protein" evidence="1">
    <location>
        <begin position="19"/>
        <end position="231"/>
    </location>
</feature>
<comment type="caution">
    <text evidence="3">The sequence shown here is derived from an EMBL/GenBank/DDBJ whole genome shotgun (WGS) entry which is preliminary data.</text>
</comment>
<feature type="signal peptide" evidence="1">
    <location>
        <begin position="1"/>
        <end position="18"/>
    </location>
</feature>
<dbReference type="InterPro" id="IPR036873">
    <property type="entry name" value="Rhodanese-like_dom_sf"/>
</dbReference>
<dbReference type="STRING" id="1034346.GCA_000313565_02089"/>
<organism evidence="3 4">
    <name type="scientific">Dielma fastidiosa</name>
    <dbReference type="NCBI Taxonomy" id="1034346"/>
    <lineage>
        <taxon>Bacteria</taxon>
        <taxon>Bacillati</taxon>
        <taxon>Bacillota</taxon>
        <taxon>Erysipelotrichia</taxon>
        <taxon>Erysipelotrichales</taxon>
        <taxon>Erysipelotrichaceae</taxon>
        <taxon>Dielma</taxon>
    </lineage>
</organism>
<keyword evidence="4" id="KW-1185">Reference proteome</keyword>